<dbReference type="GO" id="GO:0005737">
    <property type="term" value="C:cytoplasm"/>
    <property type="evidence" value="ECO:0007669"/>
    <property type="project" value="TreeGrafter"/>
</dbReference>
<comment type="similarity">
    <text evidence="2 5">Belongs to the profilin family.</text>
</comment>
<dbReference type="SMART" id="SM00392">
    <property type="entry name" value="PROF"/>
    <property type="match status" value="1"/>
</dbReference>
<dbReference type="InterPro" id="IPR005455">
    <property type="entry name" value="PFN_euk"/>
</dbReference>
<proteinExistence type="inferred from homology"/>
<dbReference type="InterPro" id="IPR036140">
    <property type="entry name" value="PFN_sf"/>
</dbReference>
<protein>
    <recommendedName>
        <fullName evidence="5">Profilin</fullName>
    </recommendedName>
</protein>
<dbReference type="GO" id="GO:0030833">
    <property type="term" value="P:regulation of actin filament polymerization"/>
    <property type="evidence" value="ECO:0007669"/>
    <property type="project" value="TreeGrafter"/>
</dbReference>
<keyword evidence="5" id="KW-0009">Actin-binding</keyword>
<dbReference type="Ensembl" id="ENSEBUT00000002501.1">
    <property type="protein sequence ID" value="ENSEBUP00000002153.1"/>
    <property type="gene ID" value="ENSEBUG00000001685.1"/>
</dbReference>
<dbReference type="OMA" id="YNITIGM"/>
<dbReference type="SUPFAM" id="SSF55770">
    <property type="entry name" value="Profilin (actin-binding protein)"/>
    <property type="match status" value="1"/>
</dbReference>
<evidence type="ECO:0000313" key="7">
    <source>
        <dbReference type="Proteomes" id="UP000694388"/>
    </source>
</evidence>
<dbReference type="Gene3D" id="3.30.450.30">
    <property type="entry name" value="Dynein light chain 2a, cytoplasmic"/>
    <property type="match status" value="1"/>
</dbReference>
<dbReference type="GO" id="GO:0032233">
    <property type="term" value="P:positive regulation of actin filament bundle assembly"/>
    <property type="evidence" value="ECO:0007669"/>
    <property type="project" value="TreeGrafter"/>
</dbReference>
<dbReference type="GO" id="GO:0030036">
    <property type="term" value="P:actin cytoskeleton organization"/>
    <property type="evidence" value="ECO:0007669"/>
    <property type="project" value="InterPro"/>
</dbReference>
<dbReference type="PANTHER" id="PTHR13936">
    <property type="entry name" value="PROFILIN"/>
    <property type="match status" value="1"/>
</dbReference>
<evidence type="ECO:0000256" key="2">
    <source>
        <dbReference type="ARBA" id="ARBA00010058"/>
    </source>
</evidence>
<comment type="subcellular location">
    <subcellularLocation>
        <location evidence="1">Cytoplasm</location>
        <location evidence="1">Cytoskeleton</location>
    </subcellularLocation>
</comment>
<organism evidence="6 7">
    <name type="scientific">Eptatretus burgeri</name>
    <name type="common">Inshore hagfish</name>
    <dbReference type="NCBI Taxonomy" id="7764"/>
    <lineage>
        <taxon>Eukaryota</taxon>
        <taxon>Metazoa</taxon>
        <taxon>Chordata</taxon>
        <taxon>Craniata</taxon>
        <taxon>Vertebrata</taxon>
        <taxon>Cyclostomata</taxon>
        <taxon>Myxini</taxon>
        <taxon>Myxiniformes</taxon>
        <taxon>Myxinidae</taxon>
        <taxon>Eptatretinae</taxon>
        <taxon>Eptatretus</taxon>
    </lineage>
</organism>
<dbReference type="InterPro" id="IPR005454">
    <property type="entry name" value="Profilin1/2/3_vertebrate"/>
</dbReference>
<dbReference type="InterPro" id="IPR048278">
    <property type="entry name" value="PFN"/>
</dbReference>
<dbReference type="GeneTree" id="ENSGT00940000153664"/>
<evidence type="ECO:0000313" key="6">
    <source>
        <dbReference type="Ensembl" id="ENSEBUP00000002153.1"/>
    </source>
</evidence>
<accession>A0A8C4NGI1</accession>
<keyword evidence="7" id="KW-1185">Reference proteome</keyword>
<dbReference type="GO" id="GO:0005856">
    <property type="term" value="C:cytoskeleton"/>
    <property type="evidence" value="ECO:0007669"/>
    <property type="project" value="UniProtKB-SubCell"/>
</dbReference>
<dbReference type="AlphaFoldDB" id="A0A8C4NGI1"/>
<reference evidence="6" key="1">
    <citation type="submission" date="2025-08" db="UniProtKB">
        <authorList>
            <consortium name="Ensembl"/>
        </authorList>
    </citation>
    <scope>IDENTIFICATION</scope>
</reference>
<reference evidence="6" key="2">
    <citation type="submission" date="2025-09" db="UniProtKB">
        <authorList>
            <consortium name="Ensembl"/>
        </authorList>
    </citation>
    <scope>IDENTIFICATION</scope>
</reference>
<dbReference type="Proteomes" id="UP000694388">
    <property type="component" value="Unplaced"/>
</dbReference>
<evidence type="ECO:0000256" key="5">
    <source>
        <dbReference type="RuleBase" id="RU003909"/>
    </source>
</evidence>
<dbReference type="GO" id="GO:0003779">
    <property type="term" value="F:actin binding"/>
    <property type="evidence" value="ECO:0007669"/>
    <property type="project" value="UniProtKB-KW"/>
</dbReference>
<dbReference type="Pfam" id="PF00235">
    <property type="entry name" value="Profilin"/>
    <property type="match status" value="1"/>
</dbReference>
<sequence length="139" mass="15516">MQYTLPQLTSFTWRGGGGVVQQCHWVDTTASDSYPFYFQFLFQPNEVDVLTGQDRSSLCVNGLTVAGKKCSVIRDSLFMDGDWTMDIRTKSSCGEPTYNITIGMSTQVLVCVQANKDVHGGTINFKAFKVAKYLRDLGY</sequence>
<name>A0A8C4NGI1_EPTBU</name>
<dbReference type="PRINTS" id="PR01639">
    <property type="entry name" value="PROFILINMAML"/>
</dbReference>
<evidence type="ECO:0000256" key="3">
    <source>
        <dbReference type="ARBA" id="ARBA00022490"/>
    </source>
</evidence>
<keyword evidence="4" id="KW-0206">Cytoskeleton</keyword>
<evidence type="ECO:0000256" key="4">
    <source>
        <dbReference type="ARBA" id="ARBA00023212"/>
    </source>
</evidence>
<evidence type="ECO:0000256" key="1">
    <source>
        <dbReference type="ARBA" id="ARBA00004245"/>
    </source>
</evidence>
<keyword evidence="3" id="KW-0963">Cytoplasm</keyword>